<proteinExistence type="predicted"/>
<evidence type="ECO:0000256" key="1">
    <source>
        <dbReference type="SAM" id="MobiDB-lite"/>
    </source>
</evidence>
<feature type="compositionally biased region" description="Polar residues" evidence="1">
    <location>
        <begin position="89"/>
        <end position="105"/>
    </location>
</feature>
<organism evidence="2 3">
    <name type="scientific">[Myrmecia] bisecta</name>
    <dbReference type="NCBI Taxonomy" id="41462"/>
    <lineage>
        <taxon>Eukaryota</taxon>
        <taxon>Viridiplantae</taxon>
        <taxon>Chlorophyta</taxon>
        <taxon>core chlorophytes</taxon>
        <taxon>Trebouxiophyceae</taxon>
        <taxon>Trebouxiales</taxon>
        <taxon>Trebouxiaceae</taxon>
        <taxon>Myrmecia</taxon>
    </lineage>
</organism>
<gene>
    <name evidence="2" type="ORF">WJX72_008056</name>
</gene>
<dbReference type="AlphaFoldDB" id="A0AAW1QFV9"/>
<accession>A0AAW1QFV9</accession>
<name>A0AAW1QFV9_9CHLO</name>
<sequence>MSDVLGVVKQELGKRPAQTDLLFALSALRRWEETVPSCGARNLVTGPDNEVQEFHHTDLTACKPKLIDLENYIVESVQAPPVKQEPSLAGTTRLQASPPMATQSP</sequence>
<comment type="caution">
    <text evidence="2">The sequence shown here is derived from an EMBL/GenBank/DDBJ whole genome shotgun (WGS) entry which is preliminary data.</text>
</comment>
<evidence type="ECO:0000313" key="3">
    <source>
        <dbReference type="Proteomes" id="UP001489004"/>
    </source>
</evidence>
<reference evidence="2 3" key="1">
    <citation type="journal article" date="2024" name="Nat. Commun.">
        <title>Phylogenomics reveals the evolutionary origins of lichenization in chlorophyte algae.</title>
        <authorList>
            <person name="Puginier C."/>
            <person name="Libourel C."/>
            <person name="Otte J."/>
            <person name="Skaloud P."/>
            <person name="Haon M."/>
            <person name="Grisel S."/>
            <person name="Petersen M."/>
            <person name="Berrin J.G."/>
            <person name="Delaux P.M."/>
            <person name="Dal Grande F."/>
            <person name="Keller J."/>
        </authorList>
    </citation>
    <scope>NUCLEOTIDE SEQUENCE [LARGE SCALE GENOMIC DNA]</scope>
    <source>
        <strain evidence="2 3">SAG 2043</strain>
    </source>
</reference>
<dbReference type="EMBL" id="JALJOR010000003">
    <property type="protein sequence ID" value="KAK9820248.1"/>
    <property type="molecule type" value="Genomic_DNA"/>
</dbReference>
<dbReference type="Proteomes" id="UP001489004">
    <property type="component" value="Unassembled WGS sequence"/>
</dbReference>
<feature type="region of interest" description="Disordered" evidence="1">
    <location>
        <begin position="80"/>
        <end position="105"/>
    </location>
</feature>
<keyword evidence="3" id="KW-1185">Reference proteome</keyword>
<evidence type="ECO:0000313" key="2">
    <source>
        <dbReference type="EMBL" id="KAK9820248.1"/>
    </source>
</evidence>
<protein>
    <submittedName>
        <fullName evidence="2">Uncharacterized protein</fullName>
    </submittedName>
</protein>